<gene>
    <name evidence="1" type="ORF">SCHCODRAFT_11112</name>
</gene>
<accession>D8Q239</accession>
<dbReference type="eggNOG" id="ENOG502S7Q3">
    <property type="taxonomic scope" value="Eukaryota"/>
</dbReference>
<proteinExistence type="predicted"/>
<sequence length="362" mass="39148">MPSTSTAPPSPTAAEFTALHRVFAIPLIAASIDKLNEVLATNAYTSSSYSTAKGFSTSAYKYAEPLQQRLAPLIVQADGLANKGLDVVEARYPYPFKAQPEDVANFVRERRQSATEYVRTRRDSAVTGVNKTLDERVRSPALHVVQEIDGRFAPIVDYIEARLNAEIGAAKDATPPSPTTEAKYQYQRALALTKALTDHISVYSTEQLKQLQAQSVLVQKATETAQSLSAAASSSVTSVQTRVHGLSDTLAQQLQKLQETTAALSASLHDSTAQIQPHLRQTYADLSANLTATAAELRETITAKDVPLQEKARKVGEQVRERVTPLLENVKKGITEVVTRTQQKTAETAAAVNSTNGSAEAK</sequence>
<dbReference type="OrthoDB" id="376826at2759"/>
<dbReference type="Gene3D" id="1.20.120.20">
    <property type="entry name" value="Apolipoprotein"/>
    <property type="match status" value="1"/>
</dbReference>
<evidence type="ECO:0000313" key="1">
    <source>
        <dbReference type="EMBL" id="EFI98047.1"/>
    </source>
</evidence>
<dbReference type="Proteomes" id="UP000007431">
    <property type="component" value="Unassembled WGS sequence"/>
</dbReference>
<evidence type="ECO:0000313" key="2">
    <source>
        <dbReference type="Proteomes" id="UP000007431"/>
    </source>
</evidence>
<dbReference type="InParanoid" id="D8Q239"/>
<organism evidence="2">
    <name type="scientific">Schizophyllum commune (strain H4-8 / FGSC 9210)</name>
    <name type="common">Split gill fungus</name>
    <dbReference type="NCBI Taxonomy" id="578458"/>
    <lineage>
        <taxon>Eukaryota</taxon>
        <taxon>Fungi</taxon>
        <taxon>Dikarya</taxon>
        <taxon>Basidiomycota</taxon>
        <taxon>Agaricomycotina</taxon>
        <taxon>Agaricomycetes</taxon>
        <taxon>Agaricomycetidae</taxon>
        <taxon>Agaricales</taxon>
        <taxon>Schizophyllaceae</taxon>
        <taxon>Schizophyllum</taxon>
    </lineage>
</organism>
<dbReference type="PANTHER" id="PTHR14024:SF49">
    <property type="entry name" value="LIPID STORAGE DROPLETS SURFACE-BINDING PROTEIN 1"/>
    <property type="match status" value="1"/>
</dbReference>
<name>D8Q239_SCHCM</name>
<dbReference type="SUPFAM" id="SSF47162">
    <property type="entry name" value="Apolipoprotein"/>
    <property type="match status" value="1"/>
</dbReference>
<dbReference type="EMBL" id="GL377305">
    <property type="protein sequence ID" value="EFI98047.1"/>
    <property type="molecule type" value="Genomic_DNA"/>
</dbReference>
<dbReference type="OMA" id="KYTEPIQ"/>
<dbReference type="KEGG" id="scm:SCHCO_02620155"/>
<reference evidence="1 2" key="1">
    <citation type="journal article" date="2010" name="Nat. Biotechnol.">
        <title>Genome sequence of the model mushroom Schizophyllum commune.</title>
        <authorList>
            <person name="Ohm R.A."/>
            <person name="de Jong J.F."/>
            <person name="Lugones L.G."/>
            <person name="Aerts A."/>
            <person name="Kothe E."/>
            <person name="Stajich J.E."/>
            <person name="de Vries R.P."/>
            <person name="Record E."/>
            <person name="Levasseur A."/>
            <person name="Baker S.E."/>
            <person name="Bartholomew K.A."/>
            <person name="Coutinho P.M."/>
            <person name="Erdmann S."/>
            <person name="Fowler T.J."/>
            <person name="Gathman A.C."/>
            <person name="Lombard V."/>
            <person name="Henrissat B."/>
            <person name="Knabe N."/>
            <person name="Kuees U."/>
            <person name="Lilly W.W."/>
            <person name="Lindquist E."/>
            <person name="Lucas S."/>
            <person name="Magnuson J.K."/>
            <person name="Piumi F."/>
            <person name="Raudaskoski M."/>
            <person name="Salamov A."/>
            <person name="Schmutz J."/>
            <person name="Schwarze F.W.M.R."/>
            <person name="vanKuyk P.A."/>
            <person name="Horton J.S."/>
            <person name="Grigoriev I.V."/>
            <person name="Woesten H.A.B."/>
        </authorList>
    </citation>
    <scope>NUCLEOTIDE SEQUENCE [LARGE SCALE GENOMIC DNA]</scope>
    <source>
        <strain evidence="2">H4-8 / FGSC 9210</strain>
    </source>
</reference>
<keyword evidence="2" id="KW-1185">Reference proteome</keyword>
<protein>
    <recommendedName>
        <fullName evidence="3">Lipid droplet-associated perilipin protein</fullName>
    </recommendedName>
</protein>
<dbReference type="PANTHER" id="PTHR14024">
    <property type="entry name" value="PERILIPIN"/>
    <property type="match status" value="1"/>
</dbReference>
<evidence type="ECO:0008006" key="3">
    <source>
        <dbReference type="Google" id="ProtNLM"/>
    </source>
</evidence>
<dbReference type="STRING" id="578458.D8Q239"/>
<dbReference type="HOGENOM" id="CLU_063497_0_0_1"/>
<dbReference type="AlphaFoldDB" id="D8Q239"/>
<dbReference type="GeneID" id="9592885"/>
<dbReference type="VEuPathDB" id="FungiDB:SCHCODRAFT_02620155"/>